<dbReference type="EMBL" id="MT145100">
    <property type="protein sequence ID" value="QJI03572.1"/>
    <property type="molecule type" value="Genomic_DNA"/>
</dbReference>
<proteinExistence type="predicted"/>
<name>A0A6M3Y0J1_9ZZZZ</name>
<evidence type="ECO:0000313" key="1">
    <source>
        <dbReference type="EMBL" id="QJI03572.1"/>
    </source>
</evidence>
<reference evidence="1" key="1">
    <citation type="submission" date="2020-03" db="EMBL/GenBank/DDBJ databases">
        <title>The deep terrestrial virosphere.</title>
        <authorList>
            <person name="Holmfeldt K."/>
            <person name="Nilsson E."/>
            <person name="Simone D."/>
            <person name="Lopez-Fernandez M."/>
            <person name="Wu X."/>
            <person name="de Brujin I."/>
            <person name="Lundin D."/>
            <person name="Andersson A."/>
            <person name="Bertilsson S."/>
            <person name="Dopson M."/>
        </authorList>
    </citation>
    <scope>NUCLEOTIDE SEQUENCE</scope>
    <source>
        <strain evidence="1">TM448B04678</strain>
    </source>
</reference>
<accession>A0A6M3Y0J1</accession>
<gene>
    <name evidence="1" type="ORF">TM448B04678_0003</name>
</gene>
<organism evidence="1">
    <name type="scientific">viral metagenome</name>
    <dbReference type="NCBI Taxonomy" id="1070528"/>
    <lineage>
        <taxon>unclassified sequences</taxon>
        <taxon>metagenomes</taxon>
        <taxon>organismal metagenomes</taxon>
    </lineage>
</organism>
<protein>
    <submittedName>
        <fullName evidence="1">Uncharacterized protein</fullName>
    </submittedName>
</protein>
<sequence length="139" mass="16172">MNCHDCGVGEGQIHRYCCDMERCPFCGEQLLSCDCVYHALGLLNTFRYTEKTCFLPSDIYKNGLTDGMVGEWMDILNEKGRVPHIQYPIVCAYCGELWPDFFNVSDEEWEKYIQIDTRTQVLCRKCYDDIKEKIERGGV</sequence>
<dbReference type="AlphaFoldDB" id="A0A6M3Y0J1"/>